<name>A0ABD0UDK2_DENTH</name>
<proteinExistence type="predicted"/>
<dbReference type="EMBL" id="JANQDX010000015">
    <property type="protein sequence ID" value="KAL0910734.1"/>
    <property type="molecule type" value="Genomic_DNA"/>
</dbReference>
<dbReference type="AlphaFoldDB" id="A0ABD0UDK2"/>
<evidence type="ECO:0000313" key="2">
    <source>
        <dbReference type="Proteomes" id="UP001552299"/>
    </source>
</evidence>
<keyword evidence="2" id="KW-1185">Reference proteome</keyword>
<evidence type="ECO:0000313" key="1">
    <source>
        <dbReference type="EMBL" id="KAL0910734.1"/>
    </source>
</evidence>
<sequence>MPSFILAPFFCSIGTKGDGDRSLLAAQIAFLPCAVFLFDRNTQVPALSDLPFLRLLWFAQLHDDRSLPLVQHQKVKTVLGISRVTISILSFSTLLVFLFKAQNTESALSVPLIGELKRGLNSPSWDKLLFHSFYLGTTVKVGLITGIVSLAEHSYVAGDFVNSEFKSNSVTIMLTQVLRDSSQKRNGKKNASVVLHKQTVDRILSSKHATVASHESNKKMHSKITTPHPFSFATGKKAVVSISASARYDILFYIAVNCMNFEKELQNKFRCAIVGCFFSLFHFHAAIIRLWSSFAVSSRPGIPYSQKRGKLENRSVNLPTSCKGGTNVGTNSNRYRRKNEDGKQKLLQMKVRFLSPGLELAALIHKSYGKIYILFLQLLTKCTCLSCF</sequence>
<comment type="caution">
    <text evidence="1">The sequence shown here is derived from an EMBL/GenBank/DDBJ whole genome shotgun (WGS) entry which is preliminary data.</text>
</comment>
<gene>
    <name evidence="1" type="ORF">M5K25_018817</name>
</gene>
<organism evidence="1 2">
    <name type="scientific">Dendrobium thyrsiflorum</name>
    <name type="common">Pinecone-like raceme dendrobium</name>
    <name type="synonym">Orchid</name>
    <dbReference type="NCBI Taxonomy" id="117978"/>
    <lineage>
        <taxon>Eukaryota</taxon>
        <taxon>Viridiplantae</taxon>
        <taxon>Streptophyta</taxon>
        <taxon>Embryophyta</taxon>
        <taxon>Tracheophyta</taxon>
        <taxon>Spermatophyta</taxon>
        <taxon>Magnoliopsida</taxon>
        <taxon>Liliopsida</taxon>
        <taxon>Asparagales</taxon>
        <taxon>Orchidaceae</taxon>
        <taxon>Epidendroideae</taxon>
        <taxon>Malaxideae</taxon>
        <taxon>Dendrobiinae</taxon>
        <taxon>Dendrobium</taxon>
    </lineage>
</organism>
<accession>A0ABD0UDK2</accession>
<dbReference type="Proteomes" id="UP001552299">
    <property type="component" value="Unassembled WGS sequence"/>
</dbReference>
<reference evidence="1 2" key="1">
    <citation type="journal article" date="2024" name="Plant Biotechnol. J.">
        <title>Dendrobium thyrsiflorum genome and its molecular insights into genes involved in important horticultural traits.</title>
        <authorList>
            <person name="Chen B."/>
            <person name="Wang J.Y."/>
            <person name="Zheng P.J."/>
            <person name="Li K.L."/>
            <person name="Liang Y.M."/>
            <person name="Chen X.F."/>
            <person name="Zhang C."/>
            <person name="Zhao X."/>
            <person name="He X."/>
            <person name="Zhang G.Q."/>
            <person name="Liu Z.J."/>
            <person name="Xu Q."/>
        </authorList>
    </citation>
    <scope>NUCLEOTIDE SEQUENCE [LARGE SCALE GENOMIC DNA]</scope>
    <source>
        <strain evidence="1">GZMU011</strain>
    </source>
</reference>
<protein>
    <submittedName>
        <fullName evidence="1">Uncharacterized protein</fullName>
    </submittedName>
</protein>